<keyword evidence="3" id="KW-1185">Reference proteome</keyword>
<evidence type="ECO:0000256" key="1">
    <source>
        <dbReference type="SAM" id="Coils"/>
    </source>
</evidence>
<accession>A0ABZ0SGM4</accession>
<dbReference type="PANTHER" id="PTHR34314">
    <property type="entry name" value="CRENARCHAEAL PROTEIN, PUTATIVE-RELATED"/>
    <property type="match status" value="1"/>
</dbReference>
<dbReference type="RefSeq" id="WP_328985007.1">
    <property type="nucleotide sequence ID" value="NZ_CP121472.1"/>
</dbReference>
<evidence type="ECO:0000313" key="3">
    <source>
        <dbReference type="Proteomes" id="UP001432180"/>
    </source>
</evidence>
<sequence>MMIEPNTELTPVMRQQVMAMIDKRVTETPVTHEDFTELKAVVAELARAQQRTESRIEDLARAQQRTESRIEDLARAQQHTESRVEELAHQMSAGFKQLGDQIAALGGRWGIYNEGTFRATIHAVLTKIDGIEVREGYYGDRQVDIIIRNGEHILLEITSRMHAKDIERLYQSADDYRAREGVEPQLMVATSYIAPKLMQRIMGLERKIDIFSYDGDE</sequence>
<dbReference type="InterPro" id="IPR024271">
    <property type="entry name" value="DUF3782"/>
</dbReference>
<organism evidence="2 3">
    <name type="scientific">Thiorhodovibrio winogradskyi</name>
    <dbReference type="NCBI Taxonomy" id="77007"/>
    <lineage>
        <taxon>Bacteria</taxon>
        <taxon>Pseudomonadati</taxon>
        <taxon>Pseudomonadota</taxon>
        <taxon>Gammaproteobacteria</taxon>
        <taxon>Chromatiales</taxon>
        <taxon>Chromatiaceae</taxon>
        <taxon>Thiorhodovibrio</taxon>
    </lineage>
</organism>
<evidence type="ECO:0000313" key="2">
    <source>
        <dbReference type="EMBL" id="WPL19257.1"/>
    </source>
</evidence>
<dbReference type="Proteomes" id="UP001432180">
    <property type="component" value="Chromosome"/>
</dbReference>
<dbReference type="PANTHER" id="PTHR34314:SF6">
    <property type="entry name" value="DUF3782 DOMAIN-CONTAINING PROTEIN"/>
    <property type="match status" value="1"/>
</dbReference>
<proteinExistence type="predicted"/>
<keyword evidence="1" id="KW-0175">Coiled coil</keyword>
<dbReference type="InterPro" id="IPR012431">
    <property type="entry name" value="PDDEXK_10"/>
</dbReference>
<dbReference type="Pfam" id="PF12644">
    <property type="entry name" value="DUF3782"/>
    <property type="match status" value="1"/>
</dbReference>
<feature type="coiled-coil region" evidence="1">
    <location>
        <begin position="42"/>
        <end position="90"/>
    </location>
</feature>
<gene>
    <name evidence="2" type="ORF">Thiowin_04369</name>
</gene>
<name>A0ABZ0SGM4_9GAMM</name>
<reference evidence="2 3" key="1">
    <citation type="journal article" date="2023" name="Microorganisms">
        <title>Thiorhodovibrio frisius and Trv. litoralis spp. nov., Two Novel Members from a Clade of Fastidious Purple Sulfur Bacteria That Exhibit Unique Red-Shifted Light-Harvesting Capabilities.</title>
        <authorList>
            <person name="Methner A."/>
            <person name="Kuzyk S.B."/>
            <person name="Petersen J."/>
            <person name="Bauer S."/>
            <person name="Brinkmann H."/>
            <person name="Sichau K."/>
            <person name="Wanner G."/>
            <person name="Wolf J."/>
            <person name="Neumann-Schaal M."/>
            <person name="Henke P."/>
            <person name="Tank M."/>
            <person name="Sproer C."/>
            <person name="Bunk B."/>
            <person name="Overmann J."/>
        </authorList>
    </citation>
    <scope>NUCLEOTIDE SEQUENCE [LARGE SCALE GENOMIC DNA]</scope>
    <source>
        <strain evidence="2 3">DSM 6702</strain>
    </source>
</reference>
<evidence type="ECO:0008006" key="4">
    <source>
        <dbReference type="Google" id="ProtNLM"/>
    </source>
</evidence>
<dbReference type="EMBL" id="CP121472">
    <property type="protein sequence ID" value="WPL19257.1"/>
    <property type="molecule type" value="Genomic_DNA"/>
</dbReference>
<dbReference type="Pfam" id="PF07788">
    <property type="entry name" value="PDDEXK_10"/>
    <property type="match status" value="1"/>
</dbReference>
<protein>
    <recommendedName>
        <fullName evidence="4">DUF3782 domain-containing protein</fullName>
    </recommendedName>
</protein>